<keyword evidence="1" id="KW-1133">Transmembrane helix</keyword>
<sequence length="249" mass="26412">MLGRTHMAIGALAGVAITPCLLHSSLPLLTHTHFNIAKPTLPHALETDALLVVSSIIGSTFPDFDEQNSLLSRKAEKLVQLLTFLAVVSVVMLLHLQTSMWAWLSAVVIGVVLISRANVMRKIALGLLCAGLLTLGITGKIDITGAVLLAAWTVGAMLTKHRTFTHSLLGLCLFGVGVFQSITIGSLAPLPWGLTLGYMLHMVADVPAGGIPLLWPWKVRQGVSFVKTSGWIDHLIGALALVGAIALVI</sequence>
<feature type="transmembrane region" description="Helical" evidence="1">
    <location>
        <begin position="126"/>
        <end position="152"/>
    </location>
</feature>
<organism evidence="2 3">
    <name type="scientific">Alicyclobacillus fodiniaquatilis</name>
    <dbReference type="NCBI Taxonomy" id="1661150"/>
    <lineage>
        <taxon>Bacteria</taxon>
        <taxon>Bacillati</taxon>
        <taxon>Bacillota</taxon>
        <taxon>Bacilli</taxon>
        <taxon>Bacillales</taxon>
        <taxon>Alicyclobacillaceae</taxon>
        <taxon>Alicyclobacillus</taxon>
    </lineage>
</organism>
<comment type="caution">
    <text evidence="2">The sequence shown here is derived from an EMBL/GenBank/DDBJ whole genome shotgun (WGS) entry which is preliminary data.</text>
</comment>
<dbReference type="RefSeq" id="WP_377942722.1">
    <property type="nucleotide sequence ID" value="NZ_JBHUCX010000023.1"/>
</dbReference>
<gene>
    <name evidence="2" type="ORF">ACFSB2_09070</name>
</gene>
<evidence type="ECO:0000313" key="3">
    <source>
        <dbReference type="Proteomes" id="UP001597079"/>
    </source>
</evidence>
<feature type="transmembrane region" description="Helical" evidence="1">
    <location>
        <begin position="101"/>
        <end position="119"/>
    </location>
</feature>
<accession>A0ABW4JFS7</accession>
<name>A0ABW4JFS7_9BACL</name>
<keyword evidence="1" id="KW-0812">Transmembrane</keyword>
<keyword evidence="3" id="KW-1185">Reference proteome</keyword>
<protein>
    <submittedName>
        <fullName evidence="2">Metal-dependent hydrolase</fullName>
    </submittedName>
</protein>
<feature type="transmembrane region" description="Helical" evidence="1">
    <location>
        <begin position="78"/>
        <end position="95"/>
    </location>
</feature>
<feature type="transmembrane region" description="Helical" evidence="1">
    <location>
        <begin position="164"/>
        <end position="184"/>
    </location>
</feature>
<reference evidence="3" key="1">
    <citation type="journal article" date="2019" name="Int. J. Syst. Evol. Microbiol.">
        <title>The Global Catalogue of Microorganisms (GCM) 10K type strain sequencing project: providing services to taxonomists for standard genome sequencing and annotation.</title>
        <authorList>
            <consortium name="The Broad Institute Genomics Platform"/>
            <consortium name="The Broad Institute Genome Sequencing Center for Infectious Disease"/>
            <person name="Wu L."/>
            <person name="Ma J."/>
        </authorList>
    </citation>
    <scope>NUCLEOTIDE SEQUENCE [LARGE SCALE GENOMIC DNA]</scope>
    <source>
        <strain evidence="3">CGMCC 1.12286</strain>
    </source>
</reference>
<evidence type="ECO:0000256" key="1">
    <source>
        <dbReference type="SAM" id="Phobius"/>
    </source>
</evidence>
<keyword evidence="1" id="KW-0472">Membrane</keyword>
<evidence type="ECO:0000313" key="2">
    <source>
        <dbReference type="EMBL" id="MFD1674848.1"/>
    </source>
</evidence>
<feature type="transmembrane region" description="Helical" evidence="1">
    <location>
        <begin position="196"/>
        <end position="217"/>
    </location>
</feature>
<dbReference type="Proteomes" id="UP001597079">
    <property type="component" value="Unassembled WGS sequence"/>
</dbReference>
<keyword evidence="2" id="KW-0378">Hydrolase</keyword>
<dbReference type="GO" id="GO:0016787">
    <property type="term" value="F:hydrolase activity"/>
    <property type="evidence" value="ECO:0007669"/>
    <property type="project" value="UniProtKB-KW"/>
</dbReference>
<dbReference type="EMBL" id="JBHUCX010000023">
    <property type="protein sequence ID" value="MFD1674848.1"/>
    <property type="molecule type" value="Genomic_DNA"/>
</dbReference>
<proteinExistence type="predicted"/>
<dbReference type="Pfam" id="PF04307">
    <property type="entry name" value="YdjM"/>
    <property type="match status" value="1"/>
</dbReference>
<dbReference type="InterPro" id="IPR007404">
    <property type="entry name" value="YdjM-like"/>
</dbReference>
<feature type="transmembrane region" description="Helical" evidence="1">
    <location>
        <begin position="229"/>
        <end position="248"/>
    </location>
</feature>